<accession>A0AC59Y4P2</accession>
<organism evidence="1 2">
    <name type="scientific">Rangifer tarandus platyrhynchus</name>
    <name type="common">Svalbard reindeer</name>
    <dbReference type="NCBI Taxonomy" id="3082113"/>
    <lineage>
        <taxon>Eukaryota</taxon>
        <taxon>Metazoa</taxon>
        <taxon>Chordata</taxon>
        <taxon>Craniata</taxon>
        <taxon>Vertebrata</taxon>
        <taxon>Euteleostomi</taxon>
        <taxon>Mammalia</taxon>
        <taxon>Eutheria</taxon>
        <taxon>Laurasiatheria</taxon>
        <taxon>Artiodactyla</taxon>
        <taxon>Ruminantia</taxon>
        <taxon>Pecora</taxon>
        <taxon>Cervidae</taxon>
        <taxon>Odocoileinae</taxon>
        <taxon>Rangifer</taxon>
    </lineage>
</organism>
<protein>
    <submittedName>
        <fullName evidence="1">Uncharacterized protein</fullName>
    </submittedName>
</protein>
<sequence>MRGVKYQRSWCRHREKTLTHQAGERHTAISAQRGNQLPCCELPCGKAQMAENRGKLQADSKQRTAVFSVKVHEGLQTARRMCTSLEVDSLLSWLLGGSLERPWGFPGGAGVKNLPANAEDAKD</sequence>
<evidence type="ECO:0000313" key="2">
    <source>
        <dbReference type="Proteomes" id="UP001162501"/>
    </source>
</evidence>
<name>A0AC59Y4P2_RANTA</name>
<dbReference type="Proteomes" id="UP001162501">
    <property type="component" value="Chromosome 10"/>
</dbReference>
<proteinExistence type="predicted"/>
<gene>
    <name evidence="1" type="ORF">MRATA1EN22A_LOCUS1757</name>
</gene>
<reference evidence="1" key="2">
    <citation type="submission" date="2025-03" db="EMBL/GenBank/DDBJ databases">
        <authorList>
            <consortium name="ELIXIR-Norway"/>
            <consortium name="Elixir Norway"/>
        </authorList>
    </citation>
    <scope>NUCLEOTIDE SEQUENCE</scope>
</reference>
<evidence type="ECO:0000313" key="1">
    <source>
        <dbReference type="EMBL" id="CAM9383647.1"/>
    </source>
</evidence>
<reference evidence="1" key="1">
    <citation type="submission" date="2023-05" db="EMBL/GenBank/DDBJ databases">
        <authorList>
            <consortium name="ELIXIR-Norway"/>
        </authorList>
    </citation>
    <scope>NUCLEOTIDE SEQUENCE</scope>
</reference>
<dbReference type="EMBL" id="OX596094">
    <property type="protein sequence ID" value="CAM9383647.1"/>
    <property type="molecule type" value="Genomic_DNA"/>
</dbReference>